<dbReference type="AlphaFoldDB" id="A0A2J8KC87"/>
<evidence type="ECO:0000313" key="2">
    <source>
        <dbReference type="Proteomes" id="UP000236370"/>
    </source>
</evidence>
<dbReference type="EMBL" id="NBAG03000378">
    <property type="protein sequence ID" value="PNI32633.1"/>
    <property type="molecule type" value="Genomic_DNA"/>
</dbReference>
<protein>
    <submittedName>
        <fullName evidence="1">STARD5 isoform 1</fullName>
    </submittedName>
</protein>
<evidence type="ECO:0000313" key="1">
    <source>
        <dbReference type="EMBL" id="PNI32633.1"/>
    </source>
</evidence>
<name>A0A2J8KC87_PANTR</name>
<accession>A0A2J8KC87</accession>
<proteinExistence type="predicted"/>
<reference evidence="1 2" key="1">
    <citation type="submission" date="2017-12" db="EMBL/GenBank/DDBJ databases">
        <title>High-resolution comparative analysis of great ape genomes.</title>
        <authorList>
            <person name="Pollen A."/>
            <person name="Hastie A."/>
            <person name="Hormozdiari F."/>
            <person name="Dougherty M."/>
            <person name="Liu R."/>
            <person name="Chaisson M."/>
            <person name="Hoppe E."/>
            <person name="Hill C."/>
            <person name="Pang A."/>
            <person name="Hillier L."/>
            <person name="Baker C."/>
            <person name="Armstrong J."/>
            <person name="Shendure J."/>
            <person name="Paten B."/>
            <person name="Wilson R."/>
            <person name="Chao H."/>
            <person name="Schneider V."/>
            <person name="Ventura M."/>
            <person name="Kronenberg Z."/>
            <person name="Murali S."/>
            <person name="Gordon D."/>
            <person name="Cantsilieris S."/>
            <person name="Munson K."/>
            <person name="Nelson B."/>
            <person name="Raja A."/>
            <person name="Underwood J."/>
            <person name="Diekhans M."/>
            <person name="Fiddes I."/>
            <person name="Haussler D."/>
            <person name="Eichler E."/>
        </authorList>
    </citation>
    <scope>NUCLEOTIDE SEQUENCE [LARGE SCALE GENOMIC DNA]</scope>
    <source>
        <strain evidence="1">Yerkes chimp pedigree #C0471</strain>
    </source>
</reference>
<comment type="caution">
    <text evidence="1">The sequence shown here is derived from an EMBL/GenBank/DDBJ whole genome shotgun (WGS) entry which is preliminary data.</text>
</comment>
<organism evidence="1 2">
    <name type="scientific">Pan troglodytes</name>
    <name type="common">Chimpanzee</name>
    <dbReference type="NCBI Taxonomy" id="9598"/>
    <lineage>
        <taxon>Eukaryota</taxon>
        <taxon>Metazoa</taxon>
        <taxon>Chordata</taxon>
        <taxon>Craniata</taxon>
        <taxon>Vertebrata</taxon>
        <taxon>Euteleostomi</taxon>
        <taxon>Mammalia</taxon>
        <taxon>Eutheria</taxon>
        <taxon>Euarchontoglires</taxon>
        <taxon>Primates</taxon>
        <taxon>Haplorrhini</taxon>
        <taxon>Catarrhini</taxon>
        <taxon>Hominidae</taxon>
        <taxon>Pan</taxon>
    </lineage>
</organism>
<dbReference type="Proteomes" id="UP000236370">
    <property type="component" value="Unassembled WGS sequence"/>
</dbReference>
<sequence length="63" mass="7064">MDPALAAQMSEAVAEKMLQYRRDTAGWKICREGVPRRRHCIWDTRGGVGLCEAGCWRPTSEVG</sequence>
<gene>
    <name evidence="1" type="ORF">CK820_G0039750</name>
</gene>